<feature type="region of interest" description="Disordered" evidence="1">
    <location>
        <begin position="147"/>
        <end position="170"/>
    </location>
</feature>
<organism evidence="2 3">
    <name type="scientific">Lactuca saligna</name>
    <name type="common">Willowleaf lettuce</name>
    <dbReference type="NCBI Taxonomy" id="75948"/>
    <lineage>
        <taxon>Eukaryota</taxon>
        <taxon>Viridiplantae</taxon>
        <taxon>Streptophyta</taxon>
        <taxon>Embryophyta</taxon>
        <taxon>Tracheophyta</taxon>
        <taxon>Spermatophyta</taxon>
        <taxon>Magnoliopsida</taxon>
        <taxon>eudicotyledons</taxon>
        <taxon>Gunneridae</taxon>
        <taxon>Pentapetalae</taxon>
        <taxon>asterids</taxon>
        <taxon>campanulids</taxon>
        <taxon>Asterales</taxon>
        <taxon>Asteraceae</taxon>
        <taxon>Cichorioideae</taxon>
        <taxon>Cichorieae</taxon>
        <taxon>Lactucinae</taxon>
        <taxon>Lactuca</taxon>
    </lineage>
</organism>
<evidence type="ECO:0000256" key="1">
    <source>
        <dbReference type="SAM" id="MobiDB-lite"/>
    </source>
</evidence>
<protein>
    <submittedName>
        <fullName evidence="2">Uncharacterized protein</fullName>
    </submittedName>
</protein>
<sequence length="170" mass="19395">MLQHRQYFPAIGDIKIHCLKVKHRGIYHHLSDFMLVKSTFGDSKKNQFLLVDASHLEQFDEGPSKLSLIHGSSSKHPKIFVPIVNQKLPSVDHFTSDGSCKKASKNVKGARSSNLEPSLEQHLDPKVTEKLYTVDKEIKYKKRIREVHNDDASVMKKHKTQRKEGDAKAL</sequence>
<dbReference type="Proteomes" id="UP001177003">
    <property type="component" value="Chromosome 7"/>
</dbReference>
<evidence type="ECO:0000313" key="2">
    <source>
        <dbReference type="EMBL" id="CAI9293865.1"/>
    </source>
</evidence>
<keyword evidence="3" id="KW-1185">Reference proteome</keyword>
<gene>
    <name evidence="2" type="ORF">LSALG_LOCUS32872</name>
</gene>
<name>A0AA35ZJM9_LACSI</name>
<dbReference type="EMBL" id="OX465083">
    <property type="protein sequence ID" value="CAI9293865.1"/>
    <property type="molecule type" value="Genomic_DNA"/>
</dbReference>
<evidence type="ECO:0000313" key="3">
    <source>
        <dbReference type="Proteomes" id="UP001177003"/>
    </source>
</evidence>
<reference evidence="2" key="1">
    <citation type="submission" date="2023-04" db="EMBL/GenBank/DDBJ databases">
        <authorList>
            <person name="Vijverberg K."/>
            <person name="Xiong W."/>
            <person name="Schranz E."/>
        </authorList>
    </citation>
    <scope>NUCLEOTIDE SEQUENCE</scope>
</reference>
<proteinExistence type="predicted"/>
<dbReference type="AlphaFoldDB" id="A0AA35ZJM9"/>
<accession>A0AA35ZJM9</accession>